<dbReference type="AlphaFoldDB" id="A0A669P845"/>
<comment type="subcellular location">
    <subcellularLocation>
        <location evidence="1">Cytoplasm</location>
    </subcellularLocation>
</comment>
<evidence type="ECO:0000313" key="8">
    <source>
        <dbReference type="Proteomes" id="UP000472261"/>
    </source>
</evidence>
<name>A0A669P845_PHACC</name>
<dbReference type="Proteomes" id="UP000472261">
    <property type="component" value="Unplaced"/>
</dbReference>
<evidence type="ECO:0000256" key="4">
    <source>
        <dbReference type="ARBA" id="ARBA00073398"/>
    </source>
</evidence>
<dbReference type="SMART" id="SM00454">
    <property type="entry name" value="SAM"/>
    <property type="match status" value="1"/>
</dbReference>
<feature type="compositionally biased region" description="Low complexity" evidence="5">
    <location>
        <begin position="127"/>
        <end position="149"/>
    </location>
</feature>
<dbReference type="PROSITE" id="PS50105">
    <property type="entry name" value="SAM_DOMAIN"/>
    <property type="match status" value="1"/>
</dbReference>
<protein>
    <recommendedName>
        <fullName evidence="4">Sterile alpha motif domain-containing protein 5</fullName>
    </recommendedName>
</protein>
<dbReference type="FunFam" id="1.10.150.50:FF:000055">
    <property type="entry name" value="Sterile alpha motif domain containing 5"/>
    <property type="match status" value="1"/>
</dbReference>
<feature type="region of interest" description="Disordered" evidence="5">
    <location>
        <begin position="119"/>
        <end position="266"/>
    </location>
</feature>
<dbReference type="PANTHER" id="PTHR12301:SF8">
    <property type="entry name" value="STERILE ALPHA MOTIF DOMAIN-CONTAINING PROTEIN 5"/>
    <property type="match status" value="1"/>
</dbReference>
<dbReference type="SUPFAM" id="SSF47769">
    <property type="entry name" value="SAM/Pointed domain"/>
    <property type="match status" value="1"/>
</dbReference>
<reference evidence="7" key="1">
    <citation type="submission" date="2025-08" db="UniProtKB">
        <authorList>
            <consortium name="Ensembl"/>
        </authorList>
    </citation>
    <scope>IDENTIFICATION</scope>
</reference>
<keyword evidence="2" id="KW-0963">Cytoplasm</keyword>
<dbReference type="InterPro" id="IPR013761">
    <property type="entry name" value="SAM/pointed_sf"/>
</dbReference>
<dbReference type="PANTHER" id="PTHR12301">
    <property type="entry name" value="SAM-DOMAIN, SH3 AND NUCLEAR LOCALIZATION SIGNALS PROTEIN RELATED"/>
    <property type="match status" value="1"/>
</dbReference>
<feature type="region of interest" description="Disordered" evidence="5">
    <location>
        <begin position="343"/>
        <end position="377"/>
    </location>
</feature>
<dbReference type="GO" id="GO:0005737">
    <property type="term" value="C:cytoplasm"/>
    <property type="evidence" value="ECO:0007669"/>
    <property type="project" value="UniProtKB-SubCell"/>
</dbReference>
<evidence type="ECO:0000256" key="1">
    <source>
        <dbReference type="ARBA" id="ARBA00004496"/>
    </source>
</evidence>
<keyword evidence="8" id="KW-1185">Reference proteome</keyword>
<proteinExistence type="predicted"/>
<dbReference type="Pfam" id="PF00536">
    <property type="entry name" value="SAM_1"/>
    <property type="match status" value="1"/>
</dbReference>
<evidence type="ECO:0000256" key="3">
    <source>
        <dbReference type="ARBA" id="ARBA00065890"/>
    </source>
</evidence>
<dbReference type="Gene3D" id="1.10.150.50">
    <property type="entry name" value="Transcription Factor, Ets-1"/>
    <property type="match status" value="1"/>
</dbReference>
<dbReference type="InterPro" id="IPR051725">
    <property type="entry name" value="SAM-SH3_domain_protein"/>
</dbReference>
<feature type="domain" description="SAM" evidence="6">
    <location>
        <begin position="275"/>
        <end position="334"/>
    </location>
</feature>
<evidence type="ECO:0000313" key="7">
    <source>
        <dbReference type="Ensembl" id="ENSPCLP00000003739.1"/>
    </source>
</evidence>
<dbReference type="Ensembl" id="ENSPCLT00000005230.1">
    <property type="protein sequence ID" value="ENSPCLP00000003739.1"/>
    <property type="gene ID" value="ENSPCLG00000003271.1"/>
</dbReference>
<evidence type="ECO:0000259" key="6">
    <source>
        <dbReference type="PROSITE" id="PS50105"/>
    </source>
</evidence>
<feature type="region of interest" description="Disordered" evidence="5">
    <location>
        <begin position="62"/>
        <end position="85"/>
    </location>
</feature>
<evidence type="ECO:0000256" key="5">
    <source>
        <dbReference type="SAM" id="MobiDB-lite"/>
    </source>
</evidence>
<evidence type="ECO:0000256" key="2">
    <source>
        <dbReference type="ARBA" id="ARBA00022490"/>
    </source>
</evidence>
<organism evidence="7 8">
    <name type="scientific">Phasianus colchicus</name>
    <name type="common">Common pheasant</name>
    <dbReference type="NCBI Taxonomy" id="9054"/>
    <lineage>
        <taxon>Eukaryota</taxon>
        <taxon>Metazoa</taxon>
        <taxon>Chordata</taxon>
        <taxon>Craniata</taxon>
        <taxon>Vertebrata</taxon>
        <taxon>Euteleostomi</taxon>
        <taxon>Archelosauria</taxon>
        <taxon>Archosauria</taxon>
        <taxon>Dinosauria</taxon>
        <taxon>Saurischia</taxon>
        <taxon>Theropoda</taxon>
        <taxon>Coelurosauria</taxon>
        <taxon>Aves</taxon>
        <taxon>Neognathae</taxon>
        <taxon>Galloanserae</taxon>
        <taxon>Galliformes</taxon>
        <taxon>Phasianidae</taxon>
        <taxon>Phasianinae</taxon>
        <taxon>Phasianus</taxon>
    </lineage>
</organism>
<dbReference type="InterPro" id="IPR001660">
    <property type="entry name" value="SAM"/>
</dbReference>
<comment type="subunit">
    <text evidence="3">Interacts promiscuously (via SAM domain) with EPHA5, EPHA6, EPHA7, EPHA8, EPHB1, EPHB2, EPHB3 and EPHB4 (via SAM domain) (in vitro).</text>
</comment>
<dbReference type="CDD" id="cd09527">
    <property type="entry name" value="SAM_Samd5"/>
    <property type="match status" value="1"/>
</dbReference>
<reference evidence="7" key="2">
    <citation type="submission" date="2025-09" db="UniProtKB">
        <authorList>
            <consortium name="Ensembl"/>
        </authorList>
    </citation>
    <scope>IDENTIFICATION</scope>
</reference>
<sequence>HLCSGCRISRRFYKTPACPNFAWRRDCASPGGGQRRGAGSGRQVALLAAAWRGRCEPGIAGGARWGRAAPPPAAGSPGSAEGGQRLPRLLAQPAPNAPLSAFGRDGTRCRCRPCGPAAAPTPTQCLAPGGTRRAGSGRTRGARAAPALPRSRHGRPRGLCLYRGSSVTGTRRRQRESWKGGGESAGQGPAAGRHRTGAPGRAGGKRLAAGRAPEGTRLKGKRQPPCADRREPGAEGSAAGTPALRGGARSDAGFPRSERAARQRRSAGSMCTNIVYEWLKTLQLPQYAESFVDNGYDDLEVCKQIGDPDLDAIGVAVPQHRRRIHEAVRRLREADERAAGLYFTLEPPPAPPAKGPRRPPGQDGAAPRHRPGRGGPVVYPRLKLKIMIRDKLVRDGINLSKPPYSNKLQECSDRRPYHQLLISNSSLPLVNIPYDSACFAL</sequence>
<accession>A0A669P845</accession>